<dbReference type="EMBL" id="BSRX01000023">
    <property type="protein sequence ID" value="GLW55997.1"/>
    <property type="molecule type" value="Genomic_DNA"/>
</dbReference>
<name>A0A9W6PJJ1_9ACTN</name>
<proteinExistence type="predicted"/>
<accession>A0A9W6PJJ1</accession>
<gene>
    <name evidence="2" type="ORF">Kpho01_40080</name>
</gene>
<feature type="region of interest" description="Disordered" evidence="1">
    <location>
        <begin position="1"/>
        <end position="85"/>
    </location>
</feature>
<sequence>MLKYGRSLAARYRRAGRDGANSMGKSPPGSVREVGGVPGAPAAAREHGSGPGRAGTRATGKGGVGSAPRSLRSPDWFRPKVLSSS</sequence>
<dbReference type="AlphaFoldDB" id="A0A9W6PJJ1"/>
<feature type="compositionally biased region" description="Low complexity" evidence="1">
    <location>
        <begin position="31"/>
        <end position="43"/>
    </location>
</feature>
<evidence type="ECO:0000313" key="2">
    <source>
        <dbReference type="EMBL" id="GLW55997.1"/>
    </source>
</evidence>
<organism evidence="2 3">
    <name type="scientific">Kitasatospora phosalacinea</name>
    <dbReference type="NCBI Taxonomy" id="2065"/>
    <lineage>
        <taxon>Bacteria</taxon>
        <taxon>Bacillati</taxon>
        <taxon>Actinomycetota</taxon>
        <taxon>Actinomycetes</taxon>
        <taxon>Kitasatosporales</taxon>
        <taxon>Streptomycetaceae</taxon>
        <taxon>Kitasatospora</taxon>
    </lineage>
</organism>
<evidence type="ECO:0000256" key="1">
    <source>
        <dbReference type="SAM" id="MobiDB-lite"/>
    </source>
</evidence>
<protein>
    <submittedName>
        <fullName evidence="2">Uncharacterized protein</fullName>
    </submittedName>
</protein>
<reference evidence="2" key="1">
    <citation type="submission" date="2023-02" db="EMBL/GenBank/DDBJ databases">
        <title>Kitasatospora phosalacinea NBRC 14362.</title>
        <authorList>
            <person name="Ichikawa N."/>
            <person name="Sato H."/>
            <person name="Tonouchi N."/>
        </authorList>
    </citation>
    <scope>NUCLEOTIDE SEQUENCE</scope>
    <source>
        <strain evidence="2">NBRC 14362</strain>
    </source>
</reference>
<evidence type="ECO:0000313" key="3">
    <source>
        <dbReference type="Proteomes" id="UP001165143"/>
    </source>
</evidence>
<dbReference type="Proteomes" id="UP001165143">
    <property type="component" value="Unassembled WGS sequence"/>
</dbReference>
<comment type="caution">
    <text evidence="2">The sequence shown here is derived from an EMBL/GenBank/DDBJ whole genome shotgun (WGS) entry which is preliminary data.</text>
</comment>